<reference evidence="1" key="1">
    <citation type="journal article" date="2023" name="G3 (Bethesda)">
        <title>Whole genome assembly and annotation of the endangered Caribbean coral Acropora cervicornis.</title>
        <authorList>
            <person name="Selwyn J.D."/>
            <person name="Vollmer S.V."/>
        </authorList>
    </citation>
    <scope>NUCLEOTIDE SEQUENCE</scope>
    <source>
        <strain evidence="1">K2</strain>
    </source>
</reference>
<proteinExistence type="predicted"/>
<comment type="caution">
    <text evidence="1">The sequence shown here is derived from an EMBL/GenBank/DDBJ whole genome shotgun (WGS) entry which is preliminary data.</text>
</comment>
<dbReference type="AlphaFoldDB" id="A0AAD9V1S7"/>
<name>A0AAD9V1S7_ACRCE</name>
<evidence type="ECO:0000313" key="2">
    <source>
        <dbReference type="Proteomes" id="UP001249851"/>
    </source>
</evidence>
<evidence type="ECO:0000313" key="1">
    <source>
        <dbReference type="EMBL" id="KAK2557585.1"/>
    </source>
</evidence>
<gene>
    <name evidence="1" type="ORF">P5673_020346</name>
</gene>
<dbReference type="Proteomes" id="UP001249851">
    <property type="component" value="Unassembled WGS sequence"/>
</dbReference>
<protein>
    <submittedName>
        <fullName evidence="1">Uncharacterized protein</fullName>
    </submittedName>
</protein>
<organism evidence="1 2">
    <name type="scientific">Acropora cervicornis</name>
    <name type="common">Staghorn coral</name>
    <dbReference type="NCBI Taxonomy" id="6130"/>
    <lineage>
        <taxon>Eukaryota</taxon>
        <taxon>Metazoa</taxon>
        <taxon>Cnidaria</taxon>
        <taxon>Anthozoa</taxon>
        <taxon>Hexacorallia</taxon>
        <taxon>Scleractinia</taxon>
        <taxon>Astrocoeniina</taxon>
        <taxon>Acroporidae</taxon>
        <taxon>Acropora</taxon>
    </lineage>
</organism>
<keyword evidence="2" id="KW-1185">Reference proteome</keyword>
<accession>A0AAD9V1S7</accession>
<sequence length="86" mass="9820">MAVNILVIKESKLDSTVDNDEVYLSAFELVRKDRKINGRNGVCIDLRTNLNYRIPNDLSNDECLFLDISKPQSTPFLVGTWHRPPS</sequence>
<dbReference type="EMBL" id="JARQWQ010000049">
    <property type="protein sequence ID" value="KAK2557585.1"/>
    <property type="molecule type" value="Genomic_DNA"/>
</dbReference>
<reference evidence="1" key="2">
    <citation type="journal article" date="2023" name="Science">
        <title>Genomic signatures of disease resistance in endangered staghorn corals.</title>
        <authorList>
            <person name="Vollmer S.V."/>
            <person name="Selwyn J.D."/>
            <person name="Despard B.A."/>
            <person name="Roesel C.L."/>
        </authorList>
    </citation>
    <scope>NUCLEOTIDE SEQUENCE</scope>
    <source>
        <strain evidence="1">K2</strain>
    </source>
</reference>